<dbReference type="OrthoDB" id="2408338at2"/>
<evidence type="ECO:0000313" key="1">
    <source>
        <dbReference type="EMBL" id="SUM45181.1"/>
    </source>
</evidence>
<evidence type="ECO:0000313" key="3">
    <source>
        <dbReference type="Proteomes" id="UP000254047"/>
    </source>
</evidence>
<dbReference type="AlphaFoldDB" id="A0A380G5D0"/>
<keyword evidence="4" id="KW-1185">Reference proteome</keyword>
<evidence type="ECO:0000313" key="4">
    <source>
        <dbReference type="Proteomes" id="UP000297598"/>
    </source>
</evidence>
<dbReference type="EMBL" id="SRLS01000006">
    <property type="protein sequence ID" value="TGE17988.1"/>
    <property type="molecule type" value="Genomic_DNA"/>
</dbReference>
<evidence type="ECO:0000313" key="2">
    <source>
        <dbReference type="EMBL" id="TGE17988.1"/>
    </source>
</evidence>
<sequence>MKRTFLLTYTTVSGKTYTEFKTFQNGPDYDTCVQRLIDEFDELAYLFLKNGTQVHYINVDHIESLSIQEVQDGQDIAYDFNG</sequence>
<gene>
    <name evidence="2" type="ORF">BJR09_05575</name>
    <name evidence="1" type="ORF">NCTC13830_02600</name>
</gene>
<dbReference type="EMBL" id="UHDO01000001">
    <property type="protein sequence ID" value="SUM45181.1"/>
    <property type="molecule type" value="Genomic_DNA"/>
</dbReference>
<reference evidence="2 4" key="2">
    <citation type="submission" date="2019-04" db="EMBL/GenBank/DDBJ databases">
        <title>Genomic characterization of Staphylococcus petrasii strains.</title>
        <authorList>
            <person name="Vrbovska V."/>
            <person name="Kovarovic V."/>
            <person name="Maslanova I."/>
            <person name="Indrakova A."/>
            <person name="Petras P."/>
            <person name="Sedo O."/>
            <person name="Svec P."/>
            <person name="Fisarova L."/>
            <person name="Sedlacek I."/>
            <person name="Doskar J."/>
            <person name="Pantucek R."/>
        </authorList>
    </citation>
    <scope>NUCLEOTIDE SEQUENCE [LARGE SCALE GENOMIC DNA]</scope>
    <source>
        <strain evidence="2 4">P5404</strain>
    </source>
</reference>
<dbReference type="RefSeq" id="WP_103297754.1">
    <property type="nucleotide sequence ID" value="NZ_JALCXZ010000002.1"/>
</dbReference>
<dbReference type="Proteomes" id="UP000254047">
    <property type="component" value="Unassembled WGS sequence"/>
</dbReference>
<proteinExistence type="predicted"/>
<protein>
    <recommendedName>
        <fullName evidence="5">Phage protein</fullName>
    </recommendedName>
</protein>
<name>A0A380G5D0_9STAP</name>
<dbReference type="Proteomes" id="UP000297598">
    <property type="component" value="Unassembled WGS sequence"/>
</dbReference>
<accession>A0A380G5D0</accession>
<organism evidence="1 3">
    <name type="scientific">Staphylococcus petrasii</name>
    <dbReference type="NCBI Taxonomy" id="1276936"/>
    <lineage>
        <taxon>Bacteria</taxon>
        <taxon>Bacillati</taxon>
        <taxon>Bacillota</taxon>
        <taxon>Bacilli</taxon>
        <taxon>Bacillales</taxon>
        <taxon>Staphylococcaceae</taxon>
        <taxon>Staphylococcus</taxon>
    </lineage>
</organism>
<reference evidence="1 3" key="1">
    <citation type="submission" date="2018-06" db="EMBL/GenBank/DDBJ databases">
        <authorList>
            <consortium name="Pathogen Informatics"/>
            <person name="Doyle S."/>
        </authorList>
    </citation>
    <scope>NUCLEOTIDE SEQUENCE [LARGE SCALE GENOMIC DNA]</scope>
    <source>
        <strain evidence="1 3">NCTC13830</strain>
    </source>
</reference>
<evidence type="ECO:0008006" key="5">
    <source>
        <dbReference type="Google" id="ProtNLM"/>
    </source>
</evidence>